<evidence type="ECO:0000313" key="2">
    <source>
        <dbReference type="EMBL" id="MPN04382.1"/>
    </source>
</evidence>
<organism evidence="2">
    <name type="scientific">bioreactor metagenome</name>
    <dbReference type="NCBI Taxonomy" id="1076179"/>
    <lineage>
        <taxon>unclassified sequences</taxon>
        <taxon>metagenomes</taxon>
        <taxon>ecological metagenomes</taxon>
    </lineage>
</organism>
<accession>A0A645ESW6</accession>
<reference evidence="2" key="1">
    <citation type="submission" date="2019-08" db="EMBL/GenBank/DDBJ databases">
        <authorList>
            <person name="Kucharzyk K."/>
            <person name="Murdoch R.W."/>
            <person name="Higgins S."/>
            <person name="Loffler F."/>
        </authorList>
    </citation>
    <scope>NUCLEOTIDE SEQUENCE</scope>
</reference>
<name>A0A645ESW6_9ZZZZ</name>
<dbReference type="InterPro" id="IPR011006">
    <property type="entry name" value="CheY-like_superfamily"/>
</dbReference>
<dbReference type="InterPro" id="IPR001789">
    <property type="entry name" value="Sig_transdc_resp-reg_receiver"/>
</dbReference>
<dbReference type="GO" id="GO:0000160">
    <property type="term" value="P:phosphorelay signal transduction system"/>
    <property type="evidence" value="ECO:0007669"/>
    <property type="project" value="InterPro"/>
</dbReference>
<comment type="caution">
    <text evidence="2">The sequence shown here is derived from an EMBL/GenBank/DDBJ whole genome shotgun (WGS) entry which is preliminary data.</text>
</comment>
<dbReference type="AlphaFoldDB" id="A0A645ESW6"/>
<dbReference type="Pfam" id="PF00072">
    <property type="entry name" value="Response_reg"/>
    <property type="match status" value="1"/>
</dbReference>
<proteinExistence type="predicted"/>
<dbReference type="EMBL" id="VSSQ01050296">
    <property type="protein sequence ID" value="MPN04382.1"/>
    <property type="molecule type" value="Genomic_DNA"/>
</dbReference>
<gene>
    <name evidence="2" type="primary">cheY_39</name>
    <name evidence="2" type="ORF">SDC9_151619</name>
</gene>
<dbReference type="PROSITE" id="PS50110">
    <property type="entry name" value="RESPONSE_REGULATORY"/>
    <property type="match status" value="1"/>
</dbReference>
<dbReference type="SUPFAM" id="SSF52172">
    <property type="entry name" value="CheY-like"/>
    <property type="match status" value="1"/>
</dbReference>
<dbReference type="Gene3D" id="3.40.50.2300">
    <property type="match status" value="1"/>
</dbReference>
<evidence type="ECO:0000259" key="1">
    <source>
        <dbReference type="PROSITE" id="PS50110"/>
    </source>
</evidence>
<feature type="domain" description="Response regulatory" evidence="1">
    <location>
        <begin position="1"/>
        <end position="63"/>
    </location>
</feature>
<protein>
    <submittedName>
        <fullName evidence="2">Chemotaxis protein CheY</fullName>
    </submittedName>
</protein>
<sequence>MPVMDGLAALREIKKTDPAAKVIMVSSMSQKAVVLETIRSGAITFVAKPFEADSLLHVIETALAE</sequence>